<accession>A0A842ISY2</accession>
<reference evidence="2" key="1">
    <citation type="submission" date="2020-08" db="EMBL/GenBank/DDBJ databases">
        <title>Winogradskyella ouciana sp. nov., isolated from the hadal seawater of the Mariana Trench.</title>
        <authorList>
            <person name="He X."/>
        </authorList>
    </citation>
    <scope>NUCLEOTIDE SEQUENCE [LARGE SCALE GENOMIC DNA]</scope>
    <source>
        <strain evidence="2">KCTC 52348</strain>
    </source>
</reference>
<dbReference type="GO" id="GO:0016740">
    <property type="term" value="F:transferase activity"/>
    <property type="evidence" value="ECO:0007669"/>
    <property type="project" value="UniProtKB-KW"/>
</dbReference>
<dbReference type="InterPro" id="IPR045057">
    <property type="entry name" value="Gcn5-rel_NAT"/>
</dbReference>
<evidence type="ECO:0000313" key="3">
    <source>
        <dbReference type="Proteomes" id="UP000533900"/>
    </source>
</evidence>
<feature type="domain" description="N-acetyltransferase" evidence="1">
    <location>
        <begin position="6"/>
        <end position="93"/>
    </location>
</feature>
<comment type="caution">
    <text evidence="2">The sequence shown here is derived from an EMBL/GenBank/DDBJ whole genome shotgun (WGS) entry which is preliminary data.</text>
</comment>
<name>A0A842ISY2_9FLAO</name>
<dbReference type="Proteomes" id="UP000533900">
    <property type="component" value="Unassembled WGS sequence"/>
</dbReference>
<evidence type="ECO:0000313" key="2">
    <source>
        <dbReference type="EMBL" id="MBC2845259.1"/>
    </source>
</evidence>
<protein>
    <submittedName>
        <fullName evidence="2">N-acetyltransferase</fullName>
    </submittedName>
</protein>
<dbReference type="PANTHER" id="PTHR31435:SF10">
    <property type="entry name" value="BSR4717 PROTEIN"/>
    <property type="match status" value="1"/>
</dbReference>
<keyword evidence="2" id="KW-0808">Transferase</keyword>
<keyword evidence="3" id="KW-1185">Reference proteome</keyword>
<evidence type="ECO:0000259" key="1">
    <source>
        <dbReference type="PROSITE" id="PS51729"/>
    </source>
</evidence>
<dbReference type="AlphaFoldDB" id="A0A842ISY2"/>
<dbReference type="InterPro" id="IPR031165">
    <property type="entry name" value="GNAT_YJDJ"/>
</dbReference>
<dbReference type="EMBL" id="JACLCP010000002">
    <property type="protein sequence ID" value="MBC2845259.1"/>
    <property type="molecule type" value="Genomic_DNA"/>
</dbReference>
<gene>
    <name evidence="2" type="ORF">H7F21_09150</name>
</gene>
<dbReference type="CDD" id="cd04301">
    <property type="entry name" value="NAT_SF"/>
    <property type="match status" value="1"/>
</dbReference>
<dbReference type="Pfam" id="PF14542">
    <property type="entry name" value="Acetyltransf_CG"/>
    <property type="match status" value="1"/>
</dbReference>
<dbReference type="SUPFAM" id="SSF55729">
    <property type="entry name" value="Acyl-CoA N-acyltransferases (Nat)"/>
    <property type="match status" value="1"/>
</dbReference>
<organism evidence="2 3">
    <name type="scientific">Winogradskyella flava</name>
    <dbReference type="NCBI Taxonomy" id="1884876"/>
    <lineage>
        <taxon>Bacteria</taxon>
        <taxon>Pseudomonadati</taxon>
        <taxon>Bacteroidota</taxon>
        <taxon>Flavobacteriia</taxon>
        <taxon>Flavobacteriales</taxon>
        <taxon>Flavobacteriaceae</taxon>
        <taxon>Winogradskyella</taxon>
    </lineage>
</organism>
<dbReference type="PANTHER" id="PTHR31435">
    <property type="entry name" value="PROTEIN NATD1"/>
    <property type="match status" value="1"/>
</dbReference>
<dbReference type="RefSeq" id="WP_185788968.1">
    <property type="nucleotide sequence ID" value="NZ_JACLCP010000002.1"/>
</dbReference>
<sequence>MEIQQTDSDKKGEFYYEVDGKKLGLMTYSHAGSDKIIIDHTEVDASLKGQGIGYKLVEASVAYARANNLKIMPLCPFANAVFKKKSEYNDVRF</sequence>
<dbReference type="PROSITE" id="PS51729">
    <property type="entry name" value="GNAT_YJDJ"/>
    <property type="match status" value="1"/>
</dbReference>
<dbReference type="Gene3D" id="3.40.630.30">
    <property type="match status" value="1"/>
</dbReference>
<proteinExistence type="predicted"/>
<dbReference type="InterPro" id="IPR016181">
    <property type="entry name" value="Acyl_CoA_acyltransferase"/>
</dbReference>